<comment type="caution">
    <text evidence="1">The sequence shown here is derived from an EMBL/GenBank/DDBJ whole genome shotgun (WGS) entry which is preliminary data.</text>
</comment>
<gene>
    <name evidence="1" type="ORF">FOY91_01425</name>
</gene>
<evidence type="ECO:0000313" key="2">
    <source>
        <dbReference type="Proteomes" id="UP000318681"/>
    </source>
</evidence>
<dbReference type="Proteomes" id="UP000318681">
    <property type="component" value="Unassembled WGS sequence"/>
</dbReference>
<name>A0A558RCX7_9SPHN</name>
<dbReference type="RefSeq" id="WP_145147377.1">
    <property type="nucleotide sequence ID" value="NZ_VNIM01000003.1"/>
</dbReference>
<organism evidence="1 2">
    <name type="scientific">Alterirhizorhabdus solaris</name>
    <dbReference type="NCBI Taxonomy" id="2529389"/>
    <lineage>
        <taxon>Bacteria</taxon>
        <taxon>Pseudomonadati</taxon>
        <taxon>Pseudomonadota</taxon>
        <taxon>Alphaproteobacteria</taxon>
        <taxon>Sphingomonadales</taxon>
        <taxon>Rhizorhabdaceae</taxon>
        <taxon>Alterirhizorhabdus</taxon>
    </lineage>
</organism>
<proteinExistence type="predicted"/>
<reference evidence="1 2" key="1">
    <citation type="submission" date="2019-07" db="EMBL/GenBank/DDBJ databases">
        <title>Sphingomonas solaris sp. nov., isolated from a solar panel from Boston, Massachusetts.</title>
        <authorList>
            <person name="Tanner K."/>
            <person name="Pascual J."/>
            <person name="Mancuso C."/>
            <person name="Pereto J."/>
            <person name="Khalil A."/>
            <person name="Vilanova C."/>
        </authorList>
    </citation>
    <scope>NUCLEOTIDE SEQUENCE [LARGE SCALE GENOMIC DNA]</scope>
    <source>
        <strain evidence="1 2">R4DWN</strain>
    </source>
</reference>
<evidence type="ECO:0000313" key="1">
    <source>
        <dbReference type="EMBL" id="TVV77226.1"/>
    </source>
</evidence>
<keyword evidence="2" id="KW-1185">Reference proteome</keyword>
<dbReference type="AlphaFoldDB" id="A0A558RCX7"/>
<accession>A0A558RCX7</accession>
<protein>
    <submittedName>
        <fullName evidence="1">Uncharacterized protein</fullName>
    </submittedName>
</protein>
<dbReference type="EMBL" id="VNIM01000003">
    <property type="protein sequence ID" value="TVV77226.1"/>
    <property type="molecule type" value="Genomic_DNA"/>
</dbReference>
<sequence length="167" mass="18146">MTVQETLDPAVSAPPPATFHDLMAGVGYTLFQWSMVEQSLDDEILELRRAAGDIAAPHVRPRSISERLGEWRALLGRGRRRNADQHAGIEQLGDRVQDALRLRNLVANGLTSAAIEGDEPVIRCALGSARVAGAEEVRLGMTDLLAAIDAMERIRADLPSFRGHGES</sequence>